<reference evidence="4" key="1">
    <citation type="journal article" date="2023" name="IScience">
        <title>Live-bearing cockroach genome reveals convergent evolutionary mechanisms linked to viviparity in insects and beyond.</title>
        <authorList>
            <person name="Fouks B."/>
            <person name="Harrison M.C."/>
            <person name="Mikhailova A.A."/>
            <person name="Marchal E."/>
            <person name="English S."/>
            <person name="Carruthers M."/>
            <person name="Jennings E.C."/>
            <person name="Chiamaka E.L."/>
            <person name="Frigard R.A."/>
            <person name="Pippel M."/>
            <person name="Attardo G.M."/>
            <person name="Benoit J.B."/>
            <person name="Bornberg-Bauer E."/>
            <person name="Tobe S.S."/>
        </authorList>
    </citation>
    <scope>NUCLEOTIDE SEQUENCE</scope>
    <source>
        <strain evidence="4">Stay&amp;Tobe</strain>
    </source>
</reference>
<proteinExistence type="predicted"/>
<dbReference type="EMBL" id="JASPKZ010003434">
    <property type="protein sequence ID" value="KAJ9593493.1"/>
    <property type="molecule type" value="Genomic_DNA"/>
</dbReference>
<dbReference type="GO" id="GO:0000166">
    <property type="term" value="F:nucleotide binding"/>
    <property type="evidence" value="ECO:0007669"/>
    <property type="project" value="UniProtKB-KW"/>
</dbReference>
<evidence type="ECO:0000256" key="1">
    <source>
        <dbReference type="ARBA" id="ARBA00022741"/>
    </source>
</evidence>
<feature type="domain" description="CobW C-terminal" evidence="3">
    <location>
        <begin position="1"/>
        <end position="57"/>
    </location>
</feature>
<feature type="non-terminal residue" evidence="4">
    <location>
        <position position="1"/>
    </location>
</feature>
<name>A0AAD8A710_DIPPU</name>
<dbReference type="InterPro" id="IPR011629">
    <property type="entry name" value="CobW-like_C"/>
</dbReference>
<dbReference type="Proteomes" id="UP001233999">
    <property type="component" value="Unassembled WGS sequence"/>
</dbReference>
<protein>
    <recommendedName>
        <fullName evidence="3">CobW C-terminal domain-containing protein</fullName>
    </recommendedName>
</protein>
<gene>
    <name evidence="4" type="ORF">L9F63_014946</name>
</gene>
<dbReference type="InterPro" id="IPR036627">
    <property type="entry name" value="CobW-likC_sf"/>
</dbReference>
<evidence type="ECO:0000256" key="2">
    <source>
        <dbReference type="ARBA" id="ARBA00023186"/>
    </source>
</evidence>
<feature type="non-terminal residue" evidence="4">
    <location>
        <position position="61"/>
    </location>
</feature>
<evidence type="ECO:0000313" key="5">
    <source>
        <dbReference type="Proteomes" id="UP001233999"/>
    </source>
</evidence>
<keyword evidence="5" id="KW-1185">Reference proteome</keyword>
<dbReference type="SUPFAM" id="SSF90002">
    <property type="entry name" value="Hypothetical protein YjiA, C-terminal domain"/>
    <property type="match status" value="1"/>
</dbReference>
<dbReference type="Gene3D" id="3.30.1220.10">
    <property type="entry name" value="CobW-like, C-terminal domain"/>
    <property type="match status" value="1"/>
</dbReference>
<dbReference type="AlphaFoldDB" id="A0AAD8A710"/>
<keyword evidence="2" id="KW-0143">Chaperone</keyword>
<sequence length="61" mass="6833">GVVSVENEPNPILVQAVYDMYDTEPIRAVGVDSQNCRFIFIGRGLQKQKLENLFMECAASQ</sequence>
<evidence type="ECO:0000259" key="3">
    <source>
        <dbReference type="Pfam" id="PF07683"/>
    </source>
</evidence>
<keyword evidence="1" id="KW-0547">Nucleotide-binding</keyword>
<evidence type="ECO:0000313" key="4">
    <source>
        <dbReference type="EMBL" id="KAJ9593493.1"/>
    </source>
</evidence>
<accession>A0AAD8A710</accession>
<reference evidence="4" key="2">
    <citation type="submission" date="2023-05" db="EMBL/GenBank/DDBJ databases">
        <authorList>
            <person name="Fouks B."/>
        </authorList>
    </citation>
    <scope>NUCLEOTIDE SEQUENCE</scope>
    <source>
        <strain evidence="4">Stay&amp;Tobe</strain>
        <tissue evidence="4">Testes</tissue>
    </source>
</reference>
<organism evidence="4 5">
    <name type="scientific">Diploptera punctata</name>
    <name type="common">Pacific beetle cockroach</name>
    <dbReference type="NCBI Taxonomy" id="6984"/>
    <lineage>
        <taxon>Eukaryota</taxon>
        <taxon>Metazoa</taxon>
        <taxon>Ecdysozoa</taxon>
        <taxon>Arthropoda</taxon>
        <taxon>Hexapoda</taxon>
        <taxon>Insecta</taxon>
        <taxon>Pterygota</taxon>
        <taxon>Neoptera</taxon>
        <taxon>Polyneoptera</taxon>
        <taxon>Dictyoptera</taxon>
        <taxon>Blattodea</taxon>
        <taxon>Blaberoidea</taxon>
        <taxon>Blaberidae</taxon>
        <taxon>Diplopterinae</taxon>
        <taxon>Diploptera</taxon>
    </lineage>
</organism>
<comment type="caution">
    <text evidence="4">The sequence shown here is derived from an EMBL/GenBank/DDBJ whole genome shotgun (WGS) entry which is preliminary data.</text>
</comment>
<dbReference type="Pfam" id="PF07683">
    <property type="entry name" value="CobW_C"/>
    <property type="match status" value="1"/>
</dbReference>